<dbReference type="PANTHER" id="PTHR23157">
    <property type="entry name" value="GRIP AND COILED-COIL DOMAIN-CONTAINING PROTEIN 1"/>
    <property type="match status" value="1"/>
</dbReference>
<dbReference type="AlphaFoldDB" id="A0A368GT09"/>
<name>A0A368GT09_ANCCA</name>
<organism evidence="4 5">
    <name type="scientific">Ancylostoma caninum</name>
    <name type="common">Dog hookworm</name>
    <dbReference type="NCBI Taxonomy" id="29170"/>
    <lineage>
        <taxon>Eukaryota</taxon>
        <taxon>Metazoa</taxon>
        <taxon>Ecdysozoa</taxon>
        <taxon>Nematoda</taxon>
        <taxon>Chromadorea</taxon>
        <taxon>Rhabditida</taxon>
        <taxon>Rhabditina</taxon>
        <taxon>Rhabditomorpha</taxon>
        <taxon>Strongyloidea</taxon>
        <taxon>Ancylostomatidae</taxon>
        <taxon>Ancylostomatinae</taxon>
        <taxon>Ancylostoma</taxon>
    </lineage>
</organism>
<dbReference type="Proteomes" id="UP000252519">
    <property type="component" value="Unassembled WGS sequence"/>
</dbReference>
<dbReference type="PANTHER" id="PTHR23157:SF26">
    <property type="entry name" value="GRIP AND COILED-COIL DOMAIN-CONTAINING PROTEIN 2"/>
    <property type="match status" value="1"/>
</dbReference>
<dbReference type="STRING" id="29170.A0A368GT09"/>
<dbReference type="SMART" id="SM00755">
    <property type="entry name" value="Grip"/>
    <property type="match status" value="1"/>
</dbReference>
<reference evidence="4 5" key="1">
    <citation type="submission" date="2014-10" db="EMBL/GenBank/DDBJ databases">
        <title>Draft genome of the hookworm Ancylostoma caninum.</title>
        <authorList>
            <person name="Mitreva M."/>
        </authorList>
    </citation>
    <scope>NUCLEOTIDE SEQUENCE [LARGE SCALE GENOMIC DNA]</scope>
    <source>
        <strain evidence="4 5">Baltimore</strain>
    </source>
</reference>
<evidence type="ECO:0000313" key="5">
    <source>
        <dbReference type="Proteomes" id="UP000252519"/>
    </source>
</evidence>
<evidence type="ECO:0000259" key="3">
    <source>
        <dbReference type="PROSITE" id="PS50913"/>
    </source>
</evidence>
<dbReference type="EMBL" id="JOJR01000073">
    <property type="protein sequence ID" value="RCN46748.1"/>
    <property type="molecule type" value="Genomic_DNA"/>
</dbReference>
<dbReference type="OrthoDB" id="1926336at2759"/>
<feature type="non-terminal residue" evidence="4">
    <location>
        <position position="1"/>
    </location>
</feature>
<keyword evidence="5" id="KW-1185">Reference proteome</keyword>
<sequence>LCCIRFLQEETLEEILFGDSDANTESVAGDAPTMLSVPALVEEIERLNKNLQHARELLNETEATNATLVDQSRLLKEEIRRLQRNEERLNHVENTEYLKNIIIKFLSPERVSGERQQLIPILSTMLQLSPEEVENLNRAAAQDDAATRESDNSWGSFLRWGRLN</sequence>
<protein>
    <submittedName>
        <fullName evidence="4">GRIP domain protein</fullName>
    </submittedName>
</protein>
<dbReference type="Pfam" id="PF01465">
    <property type="entry name" value="GRIP"/>
    <property type="match status" value="1"/>
</dbReference>
<dbReference type="Pfam" id="PF16704">
    <property type="entry name" value="Rab_bind"/>
    <property type="match status" value="1"/>
</dbReference>
<evidence type="ECO:0000256" key="1">
    <source>
        <dbReference type="ARBA" id="ARBA00023054"/>
    </source>
</evidence>
<comment type="caution">
    <text evidence="4">The sequence shown here is derived from an EMBL/GenBank/DDBJ whole genome shotgun (WGS) entry which is preliminary data.</text>
</comment>
<keyword evidence="1 2" id="KW-0175">Coiled coil</keyword>
<evidence type="ECO:0000256" key="2">
    <source>
        <dbReference type="SAM" id="Coils"/>
    </source>
</evidence>
<dbReference type="InterPro" id="IPR032023">
    <property type="entry name" value="GCC2_Rab_bind"/>
</dbReference>
<gene>
    <name evidence="4" type="ORF">ANCCAN_07190</name>
</gene>
<evidence type="ECO:0000313" key="4">
    <source>
        <dbReference type="EMBL" id="RCN46748.1"/>
    </source>
</evidence>
<feature type="domain" description="GRIP" evidence="3">
    <location>
        <begin position="88"/>
        <end position="139"/>
    </location>
</feature>
<dbReference type="InterPro" id="IPR051952">
    <property type="entry name" value="Golgi-autophagy_related"/>
</dbReference>
<feature type="coiled-coil region" evidence="2">
    <location>
        <begin position="37"/>
        <end position="95"/>
    </location>
</feature>
<accession>A0A368GT09</accession>
<dbReference type="PROSITE" id="PS50913">
    <property type="entry name" value="GRIP"/>
    <property type="match status" value="1"/>
</dbReference>
<dbReference type="Gene3D" id="1.10.220.60">
    <property type="entry name" value="GRIP domain"/>
    <property type="match status" value="1"/>
</dbReference>
<dbReference type="InterPro" id="IPR000237">
    <property type="entry name" value="GRIP_dom"/>
</dbReference>
<dbReference type="GO" id="GO:0005794">
    <property type="term" value="C:Golgi apparatus"/>
    <property type="evidence" value="ECO:0007669"/>
    <property type="project" value="TreeGrafter"/>
</dbReference>
<proteinExistence type="predicted"/>